<reference evidence="1 2" key="1">
    <citation type="submission" date="2022-09" db="EMBL/GenBank/DDBJ databases">
        <authorList>
            <person name="Palmer J.M."/>
        </authorList>
    </citation>
    <scope>NUCLEOTIDE SEQUENCE [LARGE SCALE GENOMIC DNA]</scope>
    <source>
        <strain evidence="1 2">DSM 7382</strain>
    </source>
</reference>
<protein>
    <submittedName>
        <fullName evidence="1">Uncharacterized protein</fullName>
    </submittedName>
</protein>
<proteinExistence type="predicted"/>
<dbReference type="AlphaFoldDB" id="A0AAW0FSP8"/>
<accession>A0AAW0FSP8</accession>
<comment type="caution">
    <text evidence="1">The sequence shown here is derived from an EMBL/GenBank/DDBJ whole genome shotgun (WGS) entry which is preliminary data.</text>
</comment>
<dbReference type="EMBL" id="JASBNA010000050">
    <property type="protein sequence ID" value="KAK7680322.1"/>
    <property type="molecule type" value="Genomic_DNA"/>
</dbReference>
<sequence length="86" mass="10185">MEVINALITPELEKVFQWQYMRKVADISLISSTPEDQHIDKTDEIVDGAQEQNEDPKKHVVWYLQTLFAWFKASLHVLQSLSHYRR</sequence>
<evidence type="ECO:0000313" key="1">
    <source>
        <dbReference type="EMBL" id="KAK7680322.1"/>
    </source>
</evidence>
<dbReference type="Proteomes" id="UP001385951">
    <property type="component" value="Unassembled WGS sequence"/>
</dbReference>
<keyword evidence="2" id="KW-1185">Reference proteome</keyword>
<organism evidence="1 2">
    <name type="scientific">Cerrena zonata</name>
    <dbReference type="NCBI Taxonomy" id="2478898"/>
    <lineage>
        <taxon>Eukaryota</taxon>
        <taxon>Fungi</taxon>
        <taxon>Dikarya</taxon>
        <taxon>Basidiomycota</taxon>
        <taxon>Agaricomycotina</taxon>
        <taxon>Agaricomycetes</taxon>
        <taxon>Polyporales</taxon>
        <taxon>Cerrenaceae</taxon>
        <taxon>Cerrena</taxon>
    </lineage>
</organism>
<evidence type="ECO:0000313" key="2">
    <source>
        <dbReference type="Proteomes" id="UP001385951"/>
    </source>
</evidence>
<name>A0AAW0FSP8_9APHY</name>
<gene>
    <name evidence="1" type="ORF">QCA50_016562</name>
</gene>